<evidence type="ECO:0000256" key="3">
    <source>
        <dbReference type="ARBA" id="ARBA00022603"/>
    </source>
</evidence>
<dbReference type="PANTHER" id="PTHR33841">
    <property type="entry name" value="DNA METHYLTRANSFERASE YEEA-RELATED"/>
    <property type="match status" value="1"/>
</dbReference>
<dbReference type="SUPFAM" id="SSF53335">
    <property type="entry name" value="S-adenosyl-L-methionine-dependent methyltransferases"/>
    <property type="match status" value="1"/>
</dbReference>
<dbReference type="EMBL" id="VTOU01000001">
    <property type="protein sequence ID" value="TZG29140.1"/>
    <property type="molecule type" value="Genomic_DNA"/>
</dbReference>
<evidence type="ECO:0000259" key="9">
    <source>
        <dbReference type="Pfam" id="PF07669"/>
    </source>
</evidence>
<dbReference type="GO" id="GO:0009007">
    <property type="term" value="F:site-specific DNA-methyltransferase (adenine-specific) activity"/>
    <property type="evidence" value="ECO:0007669"/>
    <property type="project" value="UniProtKB-EC"/>
</dbReference>
<evidence type="ECO:0000313" key="11">
    <source>
        <dbReference type="Proteomes" id="UP000322077"/>
    </source>
</evidence>
<dbReference type="InterPro" id="IPR029063">
    <property type="entry name" value="SAM-dependent_MTases_sf"/>
</dbReference>
<proteinExistence type="inferred from homology"/>
<keyword evidence="11" id="KW-1185">Reference proteome</keyword>
<comment type="catalytic activity">
    <reaction evidence="6">
        <text>a 2'-deoxyadenosine in DNA + S-adenosyl-L-methionine = an N(6)-methyl-2'-deoxyadenosine in DNA + S-adenosyl-L-homocysteine + H(+)</text>
        <dbReference type="Rhea" id="RHEA:15197"/>
        <dbReference type="Rhea" id="RHEA-COMP:12418"/>
        <dbReference type="Rhea" id="RHEA-COMP:12419"/>
        <dbReference type="ChEBI" id="CHEBI:15378"/>
        <dbReference type="ChEBI" id="CHEBI:57856"/>
        <dbReference type="ChEBI" id="CHEBI:59789"/>
        <dbReference type="ChEBI" id="CHEBI:90615"/>
        <dbReference type="ChEBI" id="CHEBI:90616"/>
        <dbReference type="EC" id="2.1.1.72"/>
    </reaction>
</comment>
<dbReference type="Pfam" id="PF07669">
    <property type="entry name" value="Eco57I"/>
    <property type="match status" value="1"/>
</dbReference>
<dbReference type="AlphaFoldDB" id="A0A5D9CDT8"/>
<dbReference type="Proteomes" id="UP000322077">
    <property type="component" value="Unassembled WGS sequence"/>
</dbReference>
<dbReference type="RefSeq" id="WP_149520800.1">
    <property type="nucleotide sequence ID" value="NZ_VTOU01000001.1"/>
</dbReference>
<sequence length="250" mass="27652">MKNLSLTQKIADGHSTVNGPGSDGDRPRAARHIPDWSAEERYMRAATIEHRKSLGQFFTPPRVAALMADWIAQASPRVIADPALGTGILTRAALKRCPDAKVVAFETDRQILLHSDVGIPTQVEVRNDDFLYADIETYDAVTMNPPYIRHRKLEGFEKARSAISVRAGFVIPKSANLYIYFVVKSCLSLRAGGRGAFLIPSEWLNANFSKSFKHYLLTEGGLRDIVLFSGCSNIFQDALTTASVLLVEKE</sequence>
<comment type="similarity">
    <text evidence="1">Belongs to the N(4)/N(6)-methyltransferase family.</text>
</comment>
<protein>
    <recommendedName>
        <fullName evidence="2">site-specific DNA-methyltransferase (adenine-specific)</fullName>
        <ecNumber evidence="2">2.1.1.72</ecNumber>
    </recommendedName>
</protein>
<keyword evidence="3 10" id="KW-0489">Methyltransferase</keyword>
<evidence type="ECO:0000259" key="8">
    <source>
        <dbReference type="Pfam" id="PF02384"/>
    </source>
</evidence>
<evidence type="ECO:0000256" key="4">
    <source>
        <dbReference type="ARBA" id="ARBA00022679"/>
    </source>
</evidence>
<keyword evidence="5" id="KW-0949">S-adenosyl-L-methionine</keyword>
<dbReference type="InterPro" id="IPR011639">
    <property type="entry name" value="MethylTrfase_TaqI-like_dom"/>
</dbReference>
<dbReference type="GO" id="GO:0006304">
    <property type="term" value="P:DNA modification"/>
    <property type="evidence" value="ECO:0007669"/>
    <property type="project" value="InterPro"/>
</dbReference>
<dbReference type="GO" id="GO:0032259">
    <property type="term" value="P:methylation"/>
    <property type="evidence" value="ECO:0007669"/>
    <property type="project" value="UniProtKB-KW"/>
</dbReference>
<dbReference type="GO" id="GO:0003677">
    <property type="term" value="F:DNA binding"/>
    <property type="evidence" value="ECO:0007669"/>
    <property type="project" value="InterPro"/>
</dbReference>
<dbReference type="Gene3D" id="3.40.50.150">
    <property type="entry name" value="Vaccinia Virus protein VP39"/>
    <property type="match status" value="1"/>
</dbReference>
<accession>A0A5D9CDT8</accession>
<feature type="domain" description="DNA methylase adenine-specific" evidence="8">
    <location>
        <begin position="41"/>
        <end position="89"/>
    </location>
</feature>
<feature type="region of interest" description="Disordered" evidence="7">
    <location>
        <begin position="1"/>
        <end position="30"/>
    </location>
</feature>
<keyword evidence="4" id="KW-0808">Transferase</keyword>
<dbReference type="InterPro" id="IPR003356">
    <property type="entry name" value="DNA_methylase_A-5"/>
</dbReference>
<comment type="caution">
    <text evidence="10">The sequence shown here is derived from an EMBL/GenBank/DDBJ whole genome shotgun (WGS) entry which is preliminary data.</text>
</comment>
<gene>
    <name evidence="10" type="ORF">FYJ91_03115</name>
</gene>
<dbReference type="GO" id="GO:0008170">
    <property type="term" value="F:N-methyltransferase activity"/>
    <property type="evidence" value="ECO:0007669"/>
    <property type="project" value="InterPro"/>
</dbReference>
<evidence type="ECO:0000256" key="1">
    <source>
        <dbReference type="ARBA" id="ARBA00006594"/>
    </source>
</evidence>
<dbReference type="InterPro" id="IPR050953">
    <property type="entry name" value="N4_N6_ade-DNA_methylase"/>
</dbReference>
<evidence type="ECO:0000256" key="7">
    <source>
        <dbReference type="SAM" id="MobiDB-lite"/>
    </source>
</evidence>
<evidence type="ECO:0000313" key="10">
    <source>
        <dbReference type="EMBL" id="TZG29140.1"/>
    </source>
</evidence>
<evidence type="ECO:0000256" key="2">
    <source>
        <dbReference type="ARBA" id="ARBA00011900"/>
    </source>
</evidence>
<name>A0A5D9CDT8_9SPHN</name>
<dbReference type="PRINTS" id="PR00507">
    <property type="entry name" value="N12N6MTFRASE"/>
</dbReference>
<organism evidence="10 11">
    <name type="scientific">Sphingomonas montanisoli</name>
    <dbReference type="NCBI Taxonomy" id="2606412"/>
    <lineage>
        <taxon>Bacteria</taxon>
        <taxon>Pseudomonadati</taxon>
        <taxon>Pseudomonadota</taxon>
        <taxon>Alphaproteobacteria</taxon>
        <taxon>Sphingomonadales</taxon>
        <taxon>Sphingomonadaceae</taxon>
        <taxon>Sphingomonas</taxon>
    </lineage>
</organism>
<dbReference type="PANTHER" id="PTHR33841:SF5">
    <property type="entry name" value="DNA METHYLASE (MODIFICATION METHYLASE) (METHYLTRANSFERASE)-RELATED"/>
    <property type="match status" value="1"/>
</dbReference>
<dbReference type="Pfam" id="PF02384">
    <property type="entry name" value="N6_Mtase"/>
    <property type="match status" value="1"/>
</dbReference>
<feature type="domain" description="Type II methyltransferase M.TaqI-like" evidence="9">
    <location>
        <begin position="134"/>
        <end position="235"/>
    </location>
</feature>
<evidence type="ECO:0000256" key="5">
    <source>
        <dbReference type="ARBA" id="ARBA00022691"/>
    </source>
</evidence>
<dbReference type="EC" id="2.1.1.72" evidence="2"/>
<reference evidence="10 11" key="1">
    <citation type="submission" date="2019-08" db="EMBL/GenBank/DDBJ databases">
        <authorList>
            <person name="Wang G."/>
            <person name="Xu Z."/>
        </authorList>
    </citation>
    <scope>NUCLEOTIDE SEQUENCE [LARGE SCALE GENOMIC DNA]</scope>
    <source>
        <strain evidence="10 11">ZX</strain>
    </source>
</reference>
<evidence type="ECO:0000256" key="6">
    <source>
        <dbReference type="ARBA" id="ARBA00047942"/>
    </source>
</evidence>